<dbReference type="SUPFAM" id="SSF52058">
    <property type="entry name" value="L domain-like"/>
    <property type="match status" value="1"/>
</dbReference>
<evidence type="ECO:0000313" key="3">
    <source>
        <dbReference type="Proteomes" id="UP000559027"/>
    </source>
</evidence>
<accession>A0A8H5FYI4</accession>
<dbReference type="OrthoDB" id="2269034at2759"/>
<keyword evidence="3" id="KW-1185">Reference proteome</keyword>
<organism evidence="2 3">
    <name type="scientific">Leucocoprinus leucothites</name>
    <dbReference type="NCBI Taxonomy" id="201217"/>
    <lineage>
        <taxon>Eukaryota</taxon>
        <taxon>Fungi</taxon>
        <taxon>Dikarya</taxon>
        <taxon>Basidiomycota</taxon>
        <taxon>Agaricomycotina</taxon>
        <taxon>Agaricomycetes</taxon>
        <taxon>Agaricomycetidae</taxon>
        <taxon>Agaricales</taxon>
        <taxon>Agaricineae</taxon>
        <taxon>Agaricaceae</taxon>
        <taxon>Leucocoprinus</taxon>
    </lineage>
</organism>
<evidence type="ECO:0000313" key="2">
    <source>
        <dbReference type="EMBL" id="KAF5353891.1"/>
    </source>
</evidence>
<feature type="domain" description="F-box" evidence="1">
    <location>
        <begin position="6"/>
        <end position="68"/>
    </location>
</feature>
<dbReference type="PANTHER" id="PTHR38926">
    <property type="entry name" value="F-BOX DOMAIN CONTAINING PROTEIN, EXPRESSED"/>
    <property type="match status" value="1"/>
</dbReference>
<dbReference type="InterPro" id="IPR001810">
    <property type="entry name" value="F-box_dom"/>
</dbReference>
<dbReference type="PANTHER" id="PTHR38926:SF5">
    <property type="entry name" value="F-BOX AND LEUCINE-RICH REPEAT PROTEIN 6"/>
    <property type="match status" value="1"/>
</dbReference>
<reference evidence="2 3" key="1">
    <citation type="journal article" date="2020" name="ISME J.">
        <title>Uncovering the hidden diversity of litter-decomposition mechanisms in mushroom-forming fungi.</title>
        <authorList>
            <person name="Floudas D."/>
            <person name="Bentzer J."/>
            <person name="Ahren D."/>
            <person name="Johansson T."/>
            <person name="Persson P."/>
            <person name="Tunlid A."/>
        </authorList>
    </citation>
    <scope>NUCLEOTIDE SEQUENCE [LARGE SCALE GENOMIC DNA]</scope>
    <source>
        <strain evidence="2 3">CBS 146.42</strain>
    </source>
</reference>
<sequence length="484" mass="56218">MNRPPISRLPSETLSRIFWFATAPKVYWGYNRGPPVSDAQRLIQLGSVCSQWHRATRSSPKLWSTLTLYPTKGSQVTHYTTLLRFHLERVGANGLSIYLFGWEEAHKSEIEEILRIILCEHPGKLKSLHVGGEGRGQCRAAWPLLIKYAGDDREFPELEELELAWTPSVVEEQPNEIPLFRNSPRLRTLSLYANQRISHMPFRFPLPQLTKLRLRDISLDFALECLSKCPELTEFSYSGYSVPSNRVWNPIENGPVTINSLRRLSWTAISNKPVDIKLFNHFRFPSLHYLEWDRQLPSNAPPVRDFFAQMENLQELRFSPLLDPEEEFGIEHHLHCFNNLLKLKMSIIAEDDDDPSYSHGWFHRLTFKPGTQNLFPHLQKLHLTVSDVAPHGLLVILCSRRNGPVDWSDPNEQDPEDLVVQLYDPTSAHWKDHSRLMQFKYEAYDLQIQMDWTWSPHYPALQTMISEAKIAENWEQTSGSKIVF</sequence>
<proteinExistence type="predicted"/>
<dbReference type="Gene3D" id="3.80.10.10">
    <property type="entry name" value="Ribonuclease Inhibitor"/>
    <property type="match status" value="1"/>
</dbReference>
<dbReference type="AlphaFoldDB" id="A0A8H5FYI4"/>
<dbReference type="Proteomes" id="UP000559027">
    <property type="component" value="Unassembled WGS sequence"/>
</dbReference>
<evidence type="ECO:0000259" key="1">
    <source>
        <dbReference type="Pfam" id="PF12937"/>
    </source>
</evidence>
<protein>
    <recommendedName>
        <fullName evidence="1">F-box domain-containing protein</fullName>
    </recommendedName>
</protein>
<dbReference type="InterPro" id="IPR032675">
    <property type="entry name" value="LRR_dom_sf"/>
</dbReference>
<name>A0A8H5FYI4_9AGAR</name>
<comment type="caution">
    <text evidence="2">The sequence shown here is derived from an EMBL/GenBank/DDBJ whole genome shotgun (WGS) entry which is preliminary data.</text>
</comment>
<dbReference type="SUPFAM" id="SSF81383">
    <property type="entry name" value="F-box domain"/>
    <property type="match status" value="1"/>
</dbReference>
<dbReference type="Pfam" id="PF12937">
    <property type="entry name" value="F-box-like"/>
    <property type="match status" value="1"/>
</dbReference>
<dbReference type="InterPro" id="IPR036047">
    <property type="entry name" value="F-box-like_dom_sf"/>
</dbReference>
<gene>
    <name evidence="2" type="ORF">D9756_007054</name>
</gene>
<dbReference type="EMBL" id="JAACJO010000009">
    <property type="protein sequence ID" value="KAF5353891.1"/>
    <property type="molecule type" value="Genomic_DNA"/>
</dbReference>
<dbReference type="Gene3D" id="1.20.1280.50">
    <property type="match status" value="1"/>
</dbReference>